<keyword evidence="1" id="KW-0812">Transmembrane</keyword>
<dbReference type="RefSeq" id="WP_017454600.1">
    <property type="nucleotide sequence ID" value="NZ_CP008956.1"/>
</dbReference>
<accession>A0A6M3ZPD1</accession>
<proteinExistence type="predicted"/>
<name>A0A6M3ZPD1_9BURK</name>
<organism evidence="2 3">
    <name type="scientific">Herbaspirillum rubrisubalbicans Os34</name>
    <dbReference type="NCBI Taxonomy" id="1235827"/>
    <lineage>
        <taxon>Bacteria</taxon>
        <taxon>Pseudomonadati</taxon>
        <taxon>Pseudomonadota</taxon>
        <taxon>Betaproteobacteria</taxon>
        <taxon>Burkholderiales</taxon>
        <taxon>Oxalobacteraceae</taxon>
        <taxon>Herbaspirillum</taxon>
    </lineage>
</organism>
<gene>
    <name evidence="2" type="ORF">C798_09115</name>
</gene>
<keyword evidence="1" id="KW-0472">Membrane</keyword>
<sequence length="82" mass="8594">MSAEVPLALRLMSRPATAVSEPLASETDIEAFWLMLVPLVTALAVATVVEALLMSRPAVATNVLRASMVPPMLLMSCAAALT</sequence>
<reference evidence="2 3" key="1">
    <citation type="journal article" date="2012" name="J. Bacteriol.">
        <title>Genome sequence of the pathogenic Herbaspirillum seropedicae strain Os34, isolated from rice roots.</title>
        <authorList>
            <person name="Ye W."/>
            <person name="Ye S."/>
            <person name="Liu J."/>
            <person name="Chang S."/>
            <person name="Chen M."/>
            <person name="Zhu B."/>
            <person name="Guo L."/>
            <person name="An Q."/>
        </authorList>
    </citation>
    <scope>NUCLEOTIDE SEQUENCE [LARGE SCALE GENOMIC DNA]</scope>
    <source>
        <strain evidence="2 3">Os34</strain>
    </source>
</reference>
<evidence type="ECO:0000256" key="1">
    <source>
        <dbReference type="SAM" id="Phobius"/>
    </source>
</evidence>
<dbReference type="AlphaFoldDB" id="A0A6M3ZPD1"/>
<dbReference type="EMBL" id="CP008956">
    <property type="protein sequence ID" value="QJQ00386.1"/>
    <property type="molecule type" value="Genomic_DNA"/>
</dbReference>
<keyword evidence="1" id="KW-1133">Transmembrane helix</keyword>
<protein>
    <submittedName>
        <fullName evidence="2">Uncharacterized protein</fullName>
    </submittedName>
</protein>
<feature type="transmembrane region" description="Helical" evidence="1">
    <location>
        <begin position="31"/>
        <end position="53"/>
    </location>
</feature>
<evidence type="ECO:0000313" key="3">
    <source>
        <dbReference type="Proteomes" id="UP000501648"/>
    </source>
</evidence>
<evidence type="ECO:0000313" key="2">
    <source>
        <dbReference type="EMBL" id="QJQ00386.1"/>
    </source>
</evidence>
<dbReference type="Proteomes" id="UP000501648">
    <property type="component" value="Chromosome"/>
</dbReference>